<dbReference type="Gene3D" id="3.40.50.300">
    <property type="entry name" value="P-loop containing nucleotide triphosphate hydrolases"/>
    <property type="match status" value="1"/>
</dbReference>
<evidence type="ECO:0000259" key="12">
    <source>
        <dbReference type="PROSITE" id="PS51722"/>
    </source>
</evidence>
<keyword evidence="9 11" id="KW-0342">GTP-binding</keyword>
<comment type="cofactor">
    <cofactor evidence="1 11">
        <name>Mg(2+)</name>
        <dbReference type="ChEBI" id="CHEBI:18420"/>
    </cofactor>
</comment>
<dbReference type="Pfam" id="PF00009">
    <property type="entry name" value="GTP_EFTU"/>
    <property type="match status" value="1"/>
</dbReference>
<dbReference type="InterPro" id="IPR009000">
    <property type="entry name" value="Transl_B-barrel_sf"/>
</dbReference>
<dbReference type="GO" id="GO:0000049">
    <property type="term" value="F:tRNA binding"/>
    <property type="evidence" value="ECO:0007669"/>
    <property type="project" value="InterPro"/>
</dbReference>
<feature type="binding site" evidence="11">
    <location>
        <position position="89"/>
    </location>
    <ligand>
        <name>Zn(2+)</name>
        <dbReference type="ChEBI" id="CHEBI:29105"/>
    </ligand>
</feature>
<feature type="binding site" evidence="11">
    <location>
        <begin position="197"/>
        <end position="199"/>
    </location>
    <ligand>
        <name>GTP</name>
        <dbReference type="ChEBI" id="CHEBI:37565"/>
    </ligand>
</feature>
<feature type="domain" description="Tr-type G" evidence="12">
    <location>
        <begin position="25"/>
        <end position="219"/>
    </location>
</feature>
<dbReference type="CDD" id="cd03688">
    <property type="entry name" value="eIF2_gamma_II"/>
    <property type="match status" value="1"/>
</dbReference>
<keyword evidence="14" id="KW-1185">Reference proteome</keyword>
<keyword evidence="3 11" id="KW-0396">Initiation factor</keyword>
<comment type="similarity">
    <text evidence="2 11">Belongs to the TRAFAC class translation factor GTPase superfamily. Classic translation factor GTPase family. EIF2G subfamily.</text>
</comment>
<dbReference type="PANTHER" id="PTHR42854:SF3">
    <property type="entry name" value="EUKARYOTIC TRANSLATION INITIATION FACTOR 2 SUBUNIT 3-RELATED"/>
    <property type="match status" value="1"/>
</dbReference>
<sequence>MVRLIREDKSLLLEARKMVKKKFKQAEVNIGMVGHVDHGKTTLTRALTGIWTDTHSEELRRGITIKIGFADAEIRKCPSCGKYSNSPKCPYCGAETEFERRVSFIDSPGHEALMTTMLAGASLMDGAVLVIAANEPCPKPQTREHLMALQIVGNRNIIIAQNKIELVTKEQAIENYNQIKEFVKGTVAENAPIIPISALHGANIDVLISAIEEIIPTPKRDPNKAPRMLVLRSFDVNKPGTLPEKLVGGVIGGSIIQGKLKVGDEIEIRPGVPYEEHGRIKYESITTEITSLQAGGKSVKEAYPGGLVGVGTKLDPFLTKGDLMAGNVVGKPGKLPPVWQELRLEVHLLERVVGTEEELKVEPIKRREVLLLNVGTARTMGLVTGLGKDEVELKLQIPICAEPGERVAISRQVGSRWRLIGYGFIKG</sequence>
<dbReference type="Pfam" id="PF03144">
    <property type="entry name" value="GTP_EFTU_D2"/>
    <property type="match status" value="1"/>
</dbReference>
<evidence type="ECO:0000256" key="11">
    <source>
        <dbReference type="HAMAP-Rule" id="MF_00119"/>
    </source>
</evidence>
<evidence type="ECO:0000256" key="9">
    <source>
        <dbReference type="ARBA" id="ARBA00023134"/>
    </source>
</evidence>
<keyword evidence="6 11" id="KW-0378">Hydrolase</keyword>
<dbReference type="GO" id="GO:0003746">
    <property type="term" value="F:translation elongation factor activity"/>
    <property type="evidence" value="ECO:0007669"/>
    <property type="project" value="UniProtKB-UniRule"/>
</dbReference>
<accession>C6A2D8</accession>
<dbReference type="HOGENOM" id="CLU_027154_0_1_2"/>
<keyword evidence="4 11" id="KW-0479">Metal-binding</keyword>
<evidence type="ECO:0000256" key="5">
    <source>
        <dbReference type="ARBA" id="ARBA00022741"/>
    </source>
</evidence>
<dbReference type="InterPro" id="IPR050543">
    <property type="entry name" value="eIF2G"/>
</dbReference>
<dbReference type="PRINTS" id="PR00315">
    <property type="entry name" value="ELONGATNFCT"/>
</dbReference>
<dbReference type="PANTHER" id="PTHR42854">
    <property type="entry name" value="EUKARYOTIC TRANSLATION INITIATION FACTOR 2 SUBUNIT 3 FAMILY MEMBER"/>
    <property type="match status" value="1"/>
</dbReference>
<dbReference type="SUPFAM" id="SSF50465">
    <property type="entry name" value="EF-Tu/eEF-1alpha/eIF2-gamma C-terminal domain"/>
    <property type="match status" value="1"/>
</dbReference>
<evidence type="ECO:0000256" key="4">
    <source>
        <dbReference type="ARBA" id="ARBA00022723"/>
    </source>
</evidence>
<dbReference type="Proteomes" id="UP000009079">
    <property type="component" value="Chromosome"/>
</dbReference>
<keyword evidence="5 11" id="KW-0547">Nucleotide-binding</keyword>
<evidence type="ECO:0000313" key="13">
    <source>
        <dbReference type="EMBL" id="ACS89783.1"/>
    </source>
</evidence>
<feature type="binding site" evidence="11">
    <location>
        <begin position="37"/>
        <end position="42"/>
    </location>
    <ligand>
        <name>GTP</name>
        <dbReference type="ChEBI" id="CHEBI:37565"/>
    </ligand>
</feature>
<feature type="binding site" evidence="11">
    <location>
        <position position="62"/>
    </location>
    <ligand>
        <name>Mg(2+)</name>
        <dbReference type="ChEBI" id="CHEBI:18420"/>
        <label>2</label>
    </ligand>
</feature>
<feature type="binding site" evidence="11">
    <location>
        <position position="37"/>
    </location>
    <ligand>
        <name>Mg(2+)</name>
        <dbReference type="ChEBI" id="CHEBI:18420"/>
        <label>2</label>
    </ligand>
</feature>
<keyword evidence="7 11" id="KW-0460">Magnesium</keyword>
<feature type="binding site" evidence="11">
    <location>
        <position position="41"/>
    </location>
    <ligand>
        <name>Mg(2+)</name>
        <dbReference type="ChEBI" id="CHEBI:18420"/>
        <label>1</label>
    </ligand>
</feature>
<dbReference type="GO" id="GO:0003743">
    <property type="term" value="F:translation initiation factor activity"/>
    <property type="evidence" value="ECO:0007669"/>
    <property type="project" value="UniProtKB-KW"/>
</dbReference>
<keyword evidence="11" id="KW-0862">Zinc</keyword>
<evidence type="ECO:0000256" key="10">
    <source>
        <dbReference type="ARBA" id="ARBA00048107"/>
    </source>
</evidence>
<dbReference type="InterPro" id="IPR044128">
    <property type="entry name" value="eIF2g_GTP-bd"/>
</dbReference>
<dbReference type="GO" id="GO:0005829">
    <property type="term" value="C:cytosol"/>
    <property type="evidence" value="ECO:0007669"/>
    <property type="project" value="TreeGrafter"/>
</dbReference>
<dbReference type="GO" id="GO:0003924">
    <property type="term" value="F:GTPase activity"/>
    <property type="evidence" value="ECO:0007669"/>
    <property type="project" value="InterPro"/>
</dbReference>
<evidence type="ECO:0000256" key="6">
    <source>
        <dbReference type="ARBA" id="ARBA00022801"/>
    </source>
</evidence>
<dbReference type="CDD" id="cd15490">
    <property type="entry name" value="eIF2_gamma_III"/>
    <property type="match status" value="1"/>
</dbReference>
<evidence type="ECO:0000256" key="7">
    <source>
        <dbReference type="ARBA" id="ARBA00022842"/>
    </source>
</evidence>
<feature type="binding site" evidence="11">
    <location>
        <position position="64"/>
    </location>
    <ligand>
        <name>Mg(2+)</name>
        <dbReference type="ChEBI" id="CHEBI:18420"/>
        <label>1</label>
    </ligand>
</feature>
<dbReference type="GO" id="GO:0001731">
    <property type="term" value="P:formation of translation preinitiation complex"/>
    <property type="evidence" value="ECO:0007669"/>
    <property type="project" value="TreeGrafter"/>
</dbReference>
<dbReference type="FunFam" id="3.40.50.300:FF:000065">
    <property type="entry name" value="Eukaryotic translation initiation factor 2 subunit gamma"/>
    <property type="match status" value="1"/>
</dbReference>
<dbReference type="InterPro" id="IPR005225">
    <property type="entry name" value="Small_GTP-bd"/>
</dbReference>
<reference evidence="13 14" key="1">
    <citation type="journal article" date="2009" name="Appl. Environ. Microbiol.">
        <title>Metabolic versatility and indigenous origin of the archaeon Thermococcus sibiricus, isolated from a siberian oil reservoir, as revealed by genome analysis.</title>
        <authorList>
            <person name="Mardanov A.V."/>
            <person name="Ravin N.V."/>
            <person name="Svetlitchnyi V.A."/>
            <person name="Beletsky A.V."/>
            <person name="Miroshnichenko M.L."/>
            <person name="Bonch-Osmolovskaya E.A."/>
            <person name="Skryabin K.G."/>
        </authorList>
    </citation>
    <scope>NUCLEOTIDE SEQUENCE [LARGE SCALE GENOMIC DNA]</scope>
    <source>
        <strain evidence="14">DSM 12597 / MM 739</strain>
    </source>
</reference>
<dbReference type="FunFam" id="2.40.30.10:FF:000075">
    <property type="entry name" value="Translation initiation factor 2 subunit gamma"/>
    <property type="match status" value="1"/>
</dbReference>
<proteinExistence type="inferred from homology"/>
<protein>
    <recommendedName>
        <fullName evidence="11">Translation initiation factor 2 subunit gamma</fullName>
        <ecNumber evidence="11">3.6.5.3</ecNumber>
    </recommendedName>
    <alternativeName>
        <fullName evidence="11">aIF2-gamma</fullName>
    </alternativeName>
    <alternativeName>
        <fullName evidence="11">eIF-2-gamma</fullName>
    </alternativeName>
</protein>
<name>C6A2D8_THESM</name>
<evidence type="ECO:0000256" key="3">
    <source>
        <dbReference type="ARBA" id="ARBA00022540"/>
    </source>
</evidence>
<dbReference type="InterPro" id="IPR015256">
    <property type="entry name" value="eIF2g_C"/>
</dbReference>
<dbReference type="HAMAP" id="MF_00119">
    <property type="entry name" value="eIF_2_gamma"/>
    <property type="match status" value="1"/>
</dbReference>
<dbReference type="GO" id="GO:0046872">
    <property type="term" value="F:metal ion binding"/>
    <property type="evidence" value="ECO:0007669"/>
    <property type="project" value="UniProtKB-KW"/>
</dbReference>
<keyword evidence="8 11" id="KW-0648">Protein biosynthesis</keyword>
<comment type="subunit">
    <text evidence="11">Heterotrimer composed of an alpha, a beta and a gamma chain.</text>
</comment>
<dbReference type="KEGG" id="tsi:TSIB_0720"/>
<dbReference type="InterPro" id="IPR044127">
    <property type="entry name" value="eIF2g_dom_2"/>
</dbReference>
<dbReference type="Gene3D" id="2.40.30.10">
    <property type="entry name" value="Translation factors"/>
    <property type="match status" value="2"/>
</dbReference>
<feature type="binding site" evidence="11">
    <location>
        <position position="80"/>
    </location>
    <ligand>
        <name>Zn(2+)</name>
        <dbReference type="ChEBI" id="CHEBI:29105"/>
    </ligand>
</feature>
<dbReference type="NCBIfam" id="TIGR00231">
    <property type="entry name" value="small_GTP"/>
    <property type="match status" value="1"/>
</dbReference>
<evidence type="ECO:0000313" key="14">
    <source>
        <dbReference type="Proteomes" id="UP000009079"/>
    </source>
</evidence>
<dbReference type="InterPro" id="IPR004161">
    <property type="entry name" value="EFTu-like_2"/>
</dbReference>
<feature type="binding site" evidence="11">
    <location>
        <position position="92"/>
    </location>
    <ligand>
        <name>Zn(2+)</name>
        <dbReference type="ChEBI" id="CHEBI:29105"/>
    </ligand>
</feature>
<dbReference type="AlphaFoldDB" id="C6A2D8"/>
<dbReference type="STRING" id="604354.TSIB_0720"/>
<organism evidence="13 14">
    <name type="scientific">Thermococcus sibiricus (strain DSM 12597 / MM 739)</name>
    <dbReference type="NCBI Taxonomy" id="604354"/>
    <lineage>
        <taxon>Archaea</taxon>
        <taxon>Methanobacteriati</taxon>
        <taxon>Methanobacteriota</taxon>
        <taxon>Thermococci</taxon>
        <taxon>Thermococcales</taxon>
        <taxon>Thermococcaceae</taxon>
        <taxon>Thermococcus</taxon>
    </lineage>
</organism>
<dbReference type="InterPro" id="IPR009001">
    <property type="entry name" value="Transl_elong_EF1A/Init_IF2_C"/>
</dbReference>
<dbReference type="GO" id="GO:0005525">
    <property type="term" value="F:GTP binding"/>
    <property type="evidence" value="ECO:0007669"/>
    <property type="project" value="UniProtKB-UniRule"/>
</dbReference>
<dbReference type="eggNOG" id="arCOG01563">
    <property type="taxonomic scope" value="Archaea"/>
</dbReference>
<dbReference type="InterPro" id="IPR022424">
    <property type="entry name" value="TIF2_gsu"/>
</dbReference>
<dbReference type="InterPro" id="IPR000795">
    <property type="entry name" value="T_Tr_GTP-bd_dom"/>
</dbReference>
<dbReference type="NCBIfam" id="TIGR03680">
    <property type="entry name" value="eif2g_arch"/>
    <property type="match status" value="1"/>
</dbReference>
<dbReference type="NCBIfam" id="NF003077">
    <property type="entry name" value="PRK04000.1"/>
    <property type="match status" value="1"/>
</dbReference>
<dbReference type="PROSITE" id="PS51722">
    <property type="entry name" value="G_TR_2"/>
    <property type="match status" value="1"/>
</dbReference>
<evidence type="ECO:0000256" key="8">
    <source>
        <dbReference type="ARBA" id="ARBA00022917"/>
    </source>
</evidence>
<dbReference type="Pfam" id="PF09173">
    <property type="entry name" value="eIF2_C"/>
    <property type="match status" value="1"/>
</dbReference>
<dbReference type="SUPFAM" id="SSF50447">
    <property type="entry name" value="Translation proteins"/>
    <property type="match status" value="1"/>
</dbReference>
<comment type="function">
    <text evidence="11">eIF-2 functions in the early steps of protein synthesis by forming a ternary complex with GTP and initiator tRNA.</text>
</comment>
<dbReference type="FunFam" id="2.40.30.10:FF:000009">
    <property type="entry name" value="Eukaryotic translation initiation factor 2 subunit gamma"/>
    <property type="match status" value="1"/>
</dbReference>
<comment type="catalytic activity">
    <reaction evidence="10 11">
        <text>GTP + H2O = GDP + phosphate + H(+)</text>
        <dbReference type="Rhea" id="RHEA:19669"/>
        <dbReference type="ChEBI" id="CHEBI:15377"/>
        <dbReference type="ChEBI" id="CHEBI:15378"/>
        <dbReference type="ChEBI" id="CHEBI:37565"/>
        <dbReference type="ChEBI" id="CHEBI:43474"/>
        <dbReference type="ChEBI" id="CHEBI:58189"/>
        <dbReference type="EC" id="3.6.5.3"/>
    </reaction>
</comment>
<evidence type="ECO:0000256" key="1">
    <source>
        <dbReference type="ARBA" id="ARBA00001946"/>
    </source>
</evidence>
<feature type="binding site" evidence="11">
    <location>
        <position position="77"/>
    </location>
    <ligand>
        <name>Zn(2+)</name>
        <dbReference type="ChEBI" id="CHEBI:29105"/>
    </ligand>
</feature>
<feature type="binding site" evidence="11">
    <location>
        <begin position="162"/>
        <end position="165"/>
    </location>
    <ligand>
        <name>GTP</name>
        <dbReference type="ChEBI" id="CHEBI:37565"/>
    </ligand>
</feature>
<gene>
    <name evidence="11" type="primary">eif2g</name>
    <name evidence="13" type="ordered locus">TSIB_0720</name>
</gene>
<dbReference type="EC" id="3.6.5.3" evidence="11"/>
<dbReference type="InterPro" id="IPR027417">
    <property type="entry name" value="P-loop_NTPase"/>
</dbReference>
<dbReference type="SUPFAM" id="SSF52540">
    <property type="entry name" value="P-loop containing nucleoside triphosphate hydrolases"/>
    <property type="match status" value="1"/>
</dbReference>
<dbReference type="EMBL" id="CP001463">
    <property type="protein sequence ID" value="ACS89783.1"/>
    <property type="molecule type" value="Genomic_DNA"/>
</dbReference>
<dbReference type="CDD" id="cd01888">
    <property type="entry name" value="eIF2_gamma"/>
    <property type="match status" value="1"/>
</dbReference>
<evidence type="ECO:0000256" key="2">
    <source>
        <dbReference type="ARBA" id="ARBA00005388"/>
    </source>
</evidence>